<dbReference type="EMBL" id="JAEACU010000008">
    <property type="protein sequence ID" value="KAH7520684.1"/>
    <property type="molecule type" value="Genomic_DNA"/>
</dbReference>
<evidence type="ECO:0000256" key="3">
    <source>
        <dbReference type="SAM" id="Phobius"/>
    </source>
</evidence>
<dbReference type="GO" id="GO:0098542">
    <property type="term" value="P:defense response to other organism"/>
    <property type="evidence" value="ECO:0007669"/>
    <property type="project" value="InterPro"/>
</dbReference>
<accession>A0A978V0B8</accession>
<comment type="subcellular location">
    <subcellularLocation>
        <location evidence="1">Membrane</location>
    </subcellularLocation>
</comment>
<dbReference type="PANTHER" id="PTHR31415:SF130">
    <property type="entry name" value="NDR1_HIN1-LIKE PROTEIN 6"/>
    <property type="match status" value="1"/>
</dbReference>
<proteinExistence type="predicted"/>
<dbReference type="PANTHER" id="PTHR31415">
    <property type="entry name" value="OS05G0367900 PROTEIN"/>
    <property type="match status" value="1"/>
</dbReference>
<dbReference type="InterPro" id="IPR044839">
    <property type="entry name" value="NDR1-like"/>
</dbReference>
<keyword evidence="2 3" id="KW-0472">Membrane</keyword>
<dbReference type="Proteomes" id="UP000813462">
    <property type="component" value="Unassembled WGS sequence"/>
</dbReference>
<reference evidence="4" key="1">
    <citation type="journal article" date="2021" name="Front. Plant Sci.">
        <title>Chromosome-Scale Genome Assembly for Chinese Sour Jujube and Insights Into Its Genome Evolution and Domestication Signature.</title>
        <authorList>
            <person name="Shen L.-Y."/>
            <person name="Luo H."/>
            <person name="Wang X.-L."/>
            <person name="Wang X.-M."/>
            <person name="Qiu X.-J."/>
            <person name="Liu H."/>
            <person name="Zhou S.-S."/>
            <person name="Jia K.-H."/>
            <person name="Nie S."/>
            <person name="Bao Y.-T."/>
            <person name="Zhang R.-G."/>
            <person name="Yun Q.-Z."/>
            <person name="Chai Y.-H."/>
            <person name="Lu J.-Y."/>
            <person name="Li Y."/>
            <person name="Zhao S.-W."/>
            <person name="Mao J.-F."/>
            <person name="Jia S.-G."/>
            <person name="Mao Y.-M."/>
        </authorList>
    </citation>
    <scope>NUCLEOTIDE SEQUENCE</scope>
    <source>
        <strain evidence="4">AT0</strain>
        <tissue evidence="4">Leaf</tissue>
    </source>
</reference>
<evidence type="ECO:0000313" key="5">
    <source>
        <dbReference type="Proteomes" id="UP000813462"/>
    </source>
</evidence>
<feature type="transmembrane region" description="Helical" evidence="3">
    <location>
        <begin position="143"/>
        <end position="166"/>
    </location>
</feature>
<name>A0A978V0B8_ZIZJJ</name>
<protein>
    <recommendedName>
        <fullName evidence="6">Late embryogenesis abundant protein LEA-2 subgroup domain-containing protein</fullName>
    </recommendedName>
</protein>
<keyword evidence="3" id="KW-0812">Transmembrane</keyword>
<dbReference type="AlphaFoldDB" id="A0A978V0B8"/>
<evidence type="ECO:0008006" key="6">
    <source>
        <dbReference type="Google" id="ProtNLM"/>
    </source>
</evidence>
<gene>
    <name evidence="4" type="ORF">FEM48_Zijuj08G0171300</name>
</gene>
<dbReference type="GO" id="GO:0005886">
    <property type="term" value="C:plasma membrane"/>
    <property type="evidence" value="ECO:0007669"/>
    <property type="project" value="TreeGrafter"/>
</dbReference>
<sequence length="319" mass="36415">MVSRVIVIKLKANDVHSNCGSSHNCGSRNLSFVMGSYHPNKKSTIYYESMIIYNSYSENKTATLVKSVENFSQPPFNVTRIHFLALLQISTGPGDNVIEYEYLQHGRIRNNISQPHYADKEAAQKNQNGEEEVESSSSKQMKYIAFVVLGIIVVMSVALGTIWAVVKPKRPVYAIEYAHIEHAVINAEYTSLTGNFSYVMRSYNPNKKATIYYKSMKIYNSFSPNETSTSVWHLEDISQPPFNMTRIRFSFRHEFLSDNGIMVENLKHCRITVNISLKAEMRFEFGNWKSNPRAIKIFCQPATVMLGQNFEPTDCNVDL</sequence>
<comment type="caution">
    <text evidence="4">The sequence shown here is derived from an EMBL/GenBank/DDBJ whole genome shotgun (WGS) entry which is preliminary data.</text>
</comment>
<evidence type="ECO:0000256" key="2">
    <source>
        <dbReference type="ARBA" id="ARBA00023136"/>
    </source>
</evidence>
<dbReference type="GO" id="GO:0009506">
    <property type="term" value="C:plasmodesma"/>
    <property type="evidence" value="ECO:0007669"/>
    <property type="project" value="TreeGrafter"/>
</dbReference>
<keyword evidence="3" id="KW-1133">Transmembrane helix</keyword>
<evidence type="ECO:0000256" key="1">
    <source>
        <dbReference type="ARBA" id="ARBA00004370"/>
    </source>
</evidence>
<organism evidence="4 5">
    <name type="scientific">Ziziphus jujuba var. spinosa</name>
    <dbReference type="NCBI Taxonomy" id="714518"/>
    <lineage>
        <taxon>Eukaryota</taxon>
        <taxon>Viridiplantae</taxon>
        <taxon>Streptophyta</taxon>
        <taxon>Embryophyta</taxon>
        <taxon>Tracheophyta</taxon>
        <taxon>Spermatophyta</taxon>
        <taxon>Magnoliopsida</taxon>
        <taxon>eudicotyledons</taxon>
        <taxon>Gunneridae</taxon>
        <taxon>Pentapetalae</taxon>
        <taxon>rosids</taxon>
        <taxon>fabids</taxon>
        <taxon>Rosales</taxon>
        <taxon>Rhamnaceae</taxon>
        <taxon>Paliureae</taxon>
        <taxon>Ziziphus</taxon>
    </lineage>
</organism>
<evidence type="ECO:0000313" key="4">
    <source>
        <dbReference type="EMBL" id="KAH7520684.1"/>
    </source>
</evidence>